<dbReference type="PANTHER" id="PTHR11177">
    <property type="entry name" value="CHITINASE"/>
    <property type="match status" value="1"/>
</dbReference>
<protein>
    <recommendedName>
        <fullName evidence="2">chitinase</fullName>
        <ecNumber evidence="2">3.2.1.14</ecNumber>
    </recommendedName>
</protein>
<dbReference type="Gene3D" id="3.10.50.10">
    <property type="match status" value="1"/>
</dbReference>
<evidence type="ECO:0000256" key="7">
    <source>
        <dbReference type="RuleBase" id="RU004453"/>
    </source>
</evidence>
<keyword evidence="4" id="KW-0119">Carbohydrate metabolism</keyword>
<dbReference type="Proteomes" id="UP001629244">
    <property type="component" value="Unassembled WGS sequence"/>
</dbReference>
<keyword evidence="3 6" id="KW-0378">Hydrolase</keyword>
<dbReference type="Gene3D" id="3.20.20.80">
    <property type="entry name" value="Glycosidases"/>
    <property type="match status" value="1"/>
</dbReference>
<dbReference type="SMART" id="SM00636">
    <property type="entry name" value="Glyco_18"/>
    <property type="match status" value="1"/>
</dbReference>
<keyword evidence="4" id="KW-0146">Chitin degradation</keyword>
<evidence type="ECO:0000256" key="1">
    <source>
        <dbReference type="ARBA" id="ARBA00000822"/>
    </source>
</evidence>
<dbReference type="GO" id="GO:0016787">
    <property type="term" value="F:hydrolase activity"/>
    <property type="evidence" value="ECO:0007669"/>
    <property type="project" value="UniProtKB-KW"/>
</dbReference>
<evidence type="ECO:0000256" key="6">
    <source>
        <dbReference type="RuleBase" id="RU000489"/>
    </source>
</evidence>
<dbReference type="InterPro" id="IPR029070">
    <property type="entry name" value="Chitinase_insertion_sf"/>
</dbReference>
<name>A0ABW8YNS4_9SPHN</name>
<dbReference type="Pfam" id="PF00704">
    <property type="entry name" value="Glyco_hydro_18"/>
    <property type="match status" value="1"/>
</dbReference>
<evidence type="ECO:0000256" key="4">
    <source>
        <dbReference type="ARBA" id="ARBA00023024"/>
    </source>
</evidence>
<evidence type="ECO:0000256" key="5">
    <source>
        <dbReference type="ARBA" id="ARBA00023295"/>
    </source>
</evidence>
<keyword evidence="10" id="KW-1185">Reference proteome</keyword>
<evidence type="ECO:0000313" key="10">
    <source>
        <dbReference type="Proteomes" id="UP001629244"/>
    </source>
</evidence>
<dbReference type="InterPro" id="IPR011583">
    <property type="entry name" value="Chitinase_II/V-like_cat"/>
</dbReference>
<accession>A0ABW8YNS4</accession>
<reference evidence="9 10" key="1">
    <citation type="submission" date="2024-06" db="EMBL/GenBank/DDBJ databases">
        <authorList>
            <person name="Kaempfer P."/>
            <person name="Viver T."/>
        </authorList>
    </citation>
    <scope>NUCLEOTIDE SEQUENCE [LARGE SCALE GENOMIC DNA]</scope>
    <source>
        <strain evidence="9 10">ST-64</strain>
    </source>
</reference>
<comment type="caution">
    <text evidence="9">The sequence shown here is derived from an EMBL/GenBank/DDBJ whole genome shotgun (WGS) entry which is preliminary data.</text>
</comment>
<sequence>MTGSSDTGCSWSIQESGGGTVAADGTYVAPGVAGIFHVVATSNANPAKTAIATVTVTLPAAAKPWVTAYYLGWFWDTMYPPEKVDASAFTHLVFGRVAPGRGTLGGAAGDVVPGGGTAHQAGLSPDGVRSVEDYLVKRAHDAGRKALLMVGGAGDGDGFIASTSDALRPGFVRKLADYLIAHDYDGLDLDWEDRFEGSEHLTPAVDGVEAKRRAIQLIKDLRVELAKRPRYQGAGRAALITFPGYTVSINELEPNGKVEQWQADIANLVDQYNLMSYGIGTTWSGNGWLSWFSSPIFGATGKTPRDLATSVAAYERTGVPRSRIGIGIGFFGIYFGPGVTGPRQNTEANRIFEVDDVALRYSELVRMGYLSNGTYHWDDVAKVGYRSYANGGYTPPGSKRNRAGFLSYEDEASIAAKATWVRDTGVGGTIVWAINYDYLPDGRSPLLSAVKQEFKPSAP</sequence>
<evidence type="ECO:0000259" key="8">
    <source>
        <dbReference type="PROSITE" id="PS51910"/>
    </source>
</evidence>
<evidence type="ECO:0000256" key="3">
    <source>
        <dbReference type="ARBA" id="ARBA00022801"/>
    </source>
</evidence>
<evidence type="ECO:0000256" key="2">
    <source>
        <dbReference type="ARBA" id="ARBA00012729"/>
    </source>
</evidence>
<keyword evidence="5 6" id="KW-0326">Glycosidase</keyword>
<evidence type="ECO:0000313" key="9">
    <source>
        <dbReference type="EMBL" id="MFL9841933.1"/>
    </source>
</evidence>
<dbReference type="SUPFAM" id="SSF51445">
    <property type="entry name" value="(Trans)glycosidases"/>
    <property type="match status" value="1"/>
</dbReference>
<dbReference type="EC" id="3.2.1.14" evidence="2"/>
<dbReference type="PROSITE" id="PS51910">
    <property type="entry name" value="GH18_2"/>
    <property type="match status" value="1"/>
</dbReference>
<dbReference type="PANTHER" id="PTHR11177:SF317">
    <property type="entry name" value="CHITINASE 12-RELATED"/>
    <property type="match status" value="1"/>
</dbReference>
<dbReference type="InterPro" id="IPR001579">
    <property type="entry name" value="Glyco_hydro_18_chit_AS"/>
</dbReference>
<proteinExistence type="inferred from homology"/>
<dbReference type="InterPro" id="IPR050314">
    <property type="entry name" value="Glycosyl_Hydrlase_18"/>
</dbReference>
<dbReference type="RefSeq" id="WP_408079108.1">
    <property type="nucleotide sequence ID" value="NZ_JBELQC010000002.1"/>
</dbReference>
<dbReference type="EMBL" id="JBELQC010000002">
    <property type="protein sequence ID" value="MFL9841933.1"/>
    <property type="molecule type" value="Genomic_DNA"/>
</dbReference>
<comment type="similarity">
    <text evidence="7">Belongs to the glycosyl hydrolase 18 family.</text>
</comment>
<comment type="catalytic activity">
    <reaction evidence="1">
        <text>Random endo-hydrolysis of N-acetyl-beta-D-glucosaminide (1-&gt;4)-beta-linkages in chitin and chitodextrins.</text>
        <dbReference type="EC" id="3.2.1.14"/>
    </reaction>
</comment>
<organism evidence="9 10">
    <name type="scientific">Sphingomonas plantiphila</name>
    <dbReference type="NCBI Taxonomy" id="3163295"/>
    <lineage>
        <taxon>Bacteria</taxon>
        <taxon>Pseudomonadati</taxon>
        <taxon>Pseudomonadota</taxon>
        <taxon>Alphaproteobacteria</taxon>
        <taxon>Sphingomonadales</taxon>
        <taxon>Sphingomonadaceae</taxon>
        <taxon>Sphingomonas</taxon>
    </lineage>
</organism>
<feature type="domain" description="GH18" evidence="8">
    <location>
        <begin position="64"/>
        <end position="457"/>
    </location>
</feature>
<keyword evidence="4" id="KW-0624">Polysaccharide degradation</keyword>
<gene>
    <name evidence="9" type="ORF">ABS767_13240</name>
</gene>
<dbReference type="InterPro" id="IPR001223">
    <property type="entry name" value="Glyco_hydro18_cat"/>
</dbReference>
<dbReference type="InterPro" id="IPR017853">
    <property type="entry name" value="GH"/>
</dbReference>
<dbReference type="PROSITE" id="PS01095">
    <property type="entry name" value="GH18_1"/>
    <property type="match status" value="1"/>
</dbReference>